<dbReference type="Proteomes" id="UP000398217">
    <property type="component" value="Unassembled WGS sequence"/>
</dbReference>
<dbReference type="SUPFAM" id="SSF56059">
    <property type="entry name" value="Glutathione synthetase ATP-binding domain-like"/>
    <property type="match status" value="1"/>
</dbReference>
<gene>
    <name evidence="2" type="ORF">RCZ01_06390</name>
</gene>
<dbReference type="OrthoDB" id="6315394at2"/>
<name>A0A5M4B7V2_9FLAO</name>
<accession>A0A5M4B7V2</accession>
<dbReference type="Pfam" id="PF14397">
    <property type="entry name" value="ATPgrasp_ST"/>
    <property type="match status" value="1"/>
</dbReference>
<evidence type="ECO:0000259" key="1">
    <source>
        <dbReference type="Pfam" id="PF14397"/>
    </source>
</evidence>
<dbReference type="AlphaFoldDB" id="A0A5M4B7V2"/>
<keyword evidence="3" id="KW-1185">Reference proteome</keyword>
<dbReference type="GO" id="GO:0005524">
    <property type="term" value="F:ATP binding"/>
    <property type="evidence" value="ECO:0007669"/>
    <property type="project" value="InterPro"/>
</dbReference>
<organism evidence="2 3">
    <name type="scientific">Capnocytophaga felis</name>
    <dbReference type="NCBI Taxonomy" id="2267611"/>
    <lineage>
        <taxon>Bacteria</taxon>
        <taxon>Pseudomonadati</taxon>
        <taxon>Bacteroidota</taxon>
        <taxon>Flavobacteriia</taxon>
        <taxon>Flavobacteriales</taxon>
        <taxon>Flavobacteriaceae</taxon>
        <taxon>Capnocytophaga</taxon>
    </lineage>
</organism>
<dbReference type="Gene3D" id="3.30.1490.20">
    <property type="entry name" value="ATP-grasp fold, A domain"/>
    <property type="match status" value="1"/>
</dbReference>
<comment type="caution">
    <text evidence="2">The sequence shown here is derived from an EMBL/GenBank/DDBJ whole genome shotgun (WGS) entry which is preliminary data.</text>
</comment>
<evidence type="ECO:0000313" key="3">
    <source>
        <dbReference type="Proteomes" id="UP000398217"/>
    </source>
</evidence>
<dbReference type="InterPro" id="IPR013815">
    <property type="entry name" value="ATP_grasp_subdomain_1"/>
</dbReference>
<dbReference type="InterPro" id="IPR039523">
    <property type="entry name" value="RimK-rel_E_lig_ATP-grasp"/>
</dbReference>
<sequence>MVRKIAHKILFLYRSFVTFIAWKKRHKIVFSQKGFKRNKLSVEEKEEYVKFWKKLGIKVKTDTVELTKSLTGVYNKLIVPEEVYSLKIEPFFNPRREVVFLENKNIYNKWFGSGIFPIDYFHKIGGKFYTSNFEIIDNIEKHINLTKISFPLVYKPSCDSYGGVGVCFVNNHKELLSLLDKYPNFVVQEKIVQSDLINVINTGSINTVRVCLLRRPSNGEVVVLNTSIRMGKDGSLDNETAGGIVCNIKEGGAFNKYAVDKYANKFFSHPNSKFVFEGQNLPNYNELLSVSKSIAAKIVGANLSSLDMCLDNKNQWRCIEVNILGQTIRFAQYAGEPFFGKYTEEVLREIHL</sequence>
<protein>
    <recommendedName>
        <fullName evidence="1">Alpha-L-glutamate ligase-related protein ATP-grasp domain-containing protein</fullName>
    </recommendedName>
</protein>
<proteinExistence type="predicted"/>
<dbReference type="RefSeq" id="WP_155284019.1">
    <property type="nucleotide sequence ID" value="NZ_BLBC01000005.1"/>
</dbReference>
<dbReference type="EMBL" id="BLBC01000005">
    <property type="protein sequence ID" value="GET45337.1"/>
    <property type="molecule type" value="Genomic_DNA"/>
</dbReference>
<reference evidence="3" key="1">
    <citation type="journal article" date="2020" name="Int. J. Syst. Evol. Microbiol.">
        <title>Capnocytophaga felis sp. nov. isolated from the feline oral cavity.</title>
        <authorList>
            <person name="Suzuki M."/>
            <person name="Umeda K."/>
            <person name="Kimura M."/>
            <person name="Imaoka K."/>
            <person name="Morikawa S."/>
            <person name="Maeda K."/>
        </authorList>
    </citation>
    <scope>NUCLEOTIDE SEQUENCE [LARGE SCALE GENOMIC DNA]</scope>
    <source>
        <strain evidence="3">KC07070</strain>
    </source>
</reference>
<feature type="domain" description="Alpha-L-glutamate ligase-related protein ATP-grasp" evidence="1">
    <location>
        <begin position="89"/>
        <end position="336"/>
    </location>
</feature>
<evidence type="ECO:0000313" key="2">
    <source>
        <dbReference type="EMBL" id="GET45337.1"/>
    </source>
</evidence>